<evidence type="ECO:0000256" key="1">
    <source>
        <dbReference type="ARBA" id="ARBA00022679"/>
    </source>
</evidence>
<dbReference type="RefSeq" id="WP_135191969.1">
    <property type="nucleotide sequence ID" value="NZ_SPUM01000146.1"/>
</dbReference>
<dbReference type="PANTHER" id="PTHR43877:SF2">
    <property type="entry name" value="AMINOALKYLPHOSPHONATE N-ACETYLTRANSFERASE-RELATED"/>
    <property type="match status" value="1"/>
</dbReference>
<dbReference type="Proteomes" id="UP000297258">
    <property type="component" value="Unassembled WGS sequence"/>
</dbReference>
<dbReference type="GO" id="GO:0016747">
    <property type="term" value="F:acyltransferase activity, transferring groups other than amino-acyl groups"/>
    <property type="evidence" value="ECO:0007669"/>
    <property type="project" value="InterPro"/>
</dbReference>
<protein>
    <submittedName>
        <fullName evidence="4">N-acetyltransferase</fullName>
    </submittedName>
</protein>
<gene>
    <name evidence="4" type="ORF">E4O92_22990</name>
</gene>
<keyword evidence="1 4" id="KW-0808">Transferase</keyword>
<dbReference type="PROSITE" id="PS51186">
    <property type="entry name" value="GNAT"/>
    <property type="match status" value="1"/>
</dbReference>
<dbReference type="Gene3D" id="3.40.630.30">
    <property type="match status" value="1"/>
</dbReference>
<evidence type="ECO:0000313" key="4">
    <source>
        <dbReference type="EMBL" id="TFW27730.1"/>
    </source>
</evidence>
<reference evidence="4 5" key="1">
    <citation type="submission" date="2019-03" db="EMBL/GenBank/DDBJ databases">
        <title>Draft genome of Massilia hortus sp. nov., a novel bacterial species of the Oxalobacteraceae family.</title>
        <authorList>
            <person name="Peta V."/>
            <person name="Raths R."/>
            <person name="Bucking H."/>
        </authorList>
    </citation>
    <scope>NUCLEOTIDE SEQUENCE [LARGE SCALE GENOMIC DNA]</scope>
    <source>
        <strain evidence="4 5">ONC3</strain>
    </source>
</reference>
<keyword evidence="5" id="KW-1185">Reference proteome</keyword>
<dbReference type="Pfam" id="PF00583">
    <property type="entry name" value="Acetyltransf_1"/>
    <property type="match status" value="1"/>
</dbReference>
<dbReference type="OrthoDB" id="9796129at2"/>
<evidence type="ECO:0000256" key="2">
    <source>
        <dbReference type="ARBA" id="ARBA00023315"/>
    </source>
</evidence>
<feature type="domain" description="N-acetyltransferase" evidence="3">
    <location>
        <begin position="1"/>
        <end position="145"/>
    </location>
</feature>
<proteinExistence type="predicted"/>
<keyword evidence="2" id="KW-0012">Acyltransferase</keyword>
<dbReference type="SUPFAM" id="SSF55729">
    <property type="entry name" value="Acyl-CoA N-acyltransferases (Nat)"/>
    <property type="match status" value="1"/>
</dbReference>
<evidence type="ECO:0000313" key="5">
    <source>
        <dbReference type="Proteomes" id="UP000297258"/>
    </source>
</evidence>
<dbReference type="AlphaFoldDB" id="A0A4Y9SM50"/>
<comment type="caution">
    <text evidence="4">The sequence shown here is derived from an EMBL/GenBank/DDBJ whole genome shotgun (WGS) entry which is preliminary data.</text>
</comment>
<name>A0A4Y9SM50_9BURK</name>
<dbReference type="InterPro" id="IPR000182">
    <property type="entry name" value="GNAT_dom"/>
</dbReference>
<evidence type="ECO:0000259" key="3">
    <source>
        <dbReference type="PROSITE" id="PS51186"/>
    </source>
</evidence>
<dbReference type="InterPro" id="IPR050832">
    <property type="entry name" value="Bact_Acetyltransf"/>
</dbReference>
<dbReference type="InterPro" id="IPR016181">
    <property type="entry name" value="Acyl_CoA_acyltransferase"/>
</dbReference>
<sequence>MILEIKDDKVVSEQRFRYAAVAGHGEQQWRERASSRTQPEFWLAYCCGEAVGMVGGGVDSAGRFNLIAMWVRPDCRGAGIAAGLVDAVKNRAIARGHTRVILDVSPTNTRAADFYRKQGFAFIPEWEPLASHPHIQVQTMEWLAPAT</sequence>
<dbReference type="EMBL" id="SPUM01000146">
    <property type="protein sequence ID" value="TFW27730.1"/>
    <property type="molecule type" value="Genomic_DNA"/>
</dbReference>
<accession>A0A4Y9SM50</accession>
<organism evidence="4 5">
    <name type="scientific">Massilia horti</name>
    <dbReference type="NCBI Taxonomy" id="2562153"/>
    <lineage>
        <taxon>Bacteria</taxon>
        <taxon>Pseudomonadati</taxon>
        <taxon>Pseudomonadota</taxon>
        <taxon>Betaproteobacteria</taxon>
        <taxon>Burkholderiales</taxon>
        <taxon>Oxalobacteraceae</taxon>
        <taxon>Telluria group</taxon>
        <taxon>Massilia</taxon>
    </lineage>
</organism>
<dbReference type="PANTHER" id="PTHR43877">
    <property type="entry name" value="AMINOALKYLPHOSPHONATE N-ACETYLTRANSFERASE-RELATED-RELATED"/>
    <property type="match status" value="1"/>
</dbReference>
<dbReference type="CDD" id="cd04301">
    <property type="entry name" value="NAT_SF"/>
    <property type="match status" value="1"/>
</dbReference>